<protein>
    <recommendedName>
        <fullName evidence="3">MmcQ/YjbR family DNA-binding protein</fullName>
    </recommendedName>
</protein>
<evidence type="ECO:0000313" key="2">
    <source>
        <dbReference type="Proteomes" id="UP000236000"/>
    </source>
</evidence>
<evidence type="ECO:0008006" key="3">
    <source>
        <dbReference type="Google" id="ProtNLM"/>
    </source>
</evidence>
<dbReference type="AlphaFoldDB" id="A0A2N8HAI2"/>
<dbReference type="InterPro" id="IPR007351">
    <property type="entry name" value="YjbR"/>
</dbReference>
<dbReference type="InterPro" id="IPR058532">
    <property type="entry name" value="YjbR/MT2646/Rv2570-like"/>
</dbReference>
<dbReference type="PANTHER" id="PTHR35145:SF1">
    <property type="entry name" value="CYTOPLASMIC PROTEIN"/>
    <property type="match status" value="1"/>
</dbReference>
<gene>
    <name evidence="1" type="ORF">CXU22_09435</name>
</gene>
<dbReference type="PANTHER" id="PTHR35145">
    <property type="entry name" value="CYTOPLASMIC PROTEIN-RELATED"/>
    <property type="match status" value="1"/>
</dbReference>
<reference evidence="1 2" key="1">
    <citation type="journal article" date="2017" name="BMC Genomics">
        <title>Genome sequencing of 39 Akkermansia muciniphila isolates reveals its population structure, genomic and functional diverisity, and global distribution in mammalian gut microbiotas.</title>
        <authorList>
            <person name="Guo X."/>
            <person name="Li S."/>
            <person name="Zhang J."/>
            <person name="Wu F."/>
            <person name="Li X."/>
            <person name="Wu D."/>
            <person name="Zhang M."/>
            <person name="Ou Z."/>
            <person name="Jie Z."/>
            <person name="Yan Q."/>
            <person name="Li P."/>
            <person name="Yi J."/>
            <person name="Peng Y."/>
        </authorList>
    </citation>
    <scope>NUCLEOTIDE SEQUENCE [LARGE SCALE GENOMIC DNA]</scope>
    <source>
        <strain evidence="1 2">GP24</strain>
    </source>
</reference>
<organism evidence="1 2">
    <name type="scientific">Akkermansia muciniphila</name>
    <dbReference type="NCBI Taxonomy" id="239935"/>
    <lineage>
        <taxon>Bacteria</taxon>
        <taxon>Pseudomonadati</taxon>
        <taxon>Verrucomicrobiota</taxon>
        <taxon>Verrucomicrobiia</taxon>
        <taxon>Verrucomicrobiales</taxon>
        <taxon>Akkermansiaceae</taxon>
        <taxon>Akkermansia</taxon>
    </lineage>
</organism>
<comment type="caution">
    <text evidence="1">The sequence shown here is derived from an EMBL/GenBank/DDBJ whole genome shotgun (WGS) entry which is preliminary data.</text>
</comment>
<dbReference type="InterPro" id="IPR038056">
    <property type="entry name" value="YjbR-like_sf"/>
</dbReference>
<sequence length="277" mass="32137">MGRRLFWPCTVLVRFYHGFSWSCTSARDAGDGSHFLPAFNFISPMFFRRISRKTWYEKAVERVFRDRRLCVEKLLPFGCVRGENGFIYRAKLLNGRRRMEFEIHADGSVSVVIHDADGKDILQSAQAADRLQERALRREYEEELWHVAECCFEPDFFKGGPARSLITHVREVYGDELEFLWRKSPGSAIVRRKDTEKWYAVFLAVPRLKLGGSSKERVEVLNLRVCPGELDGLVDHRSRFPAYHMNKKNWVSLCLDGAVPFEELAARLETSRRLAGK</sequence>
<proteinExistence type="predicted"/>
<evidence type="ECO:0000313" key="1">
    <source>
        <dbReference type="EMBL" id="PNC16871.1"/>
    </source>
</evidence>
<dbReference type="SUPFAM" id="SSF142906">
    <property type="entry name" value="YjbR-like"/>
    <property type="match status" value="1"/>
</dbReference>
<dbReference type="Pfam" id="PF04237">
    <property type="entry name" value="YjbR"/>
    <property type="match status" value="1"/>
</dbReference>
<dbReference type="Gene3D" id="3.90.1150.30">
    <property type="match status" value="1"/>
</dbReference>
<accession>A0A2N8HAI2</accession>
<dbReference type="Proteomes" id="UP000236000">
    <property type="component" value="Unassembled WGS sequence"/>
</dbReference>
<dbReference type="EMBL" id="PJKA01000013">
    <property type="protein sequence ID" value="PNC16871.1"/>
    <property type="molecule type" value="Genomic_DNA"/>
</dbReference>
<name>A0A2N8HAI2_9BACT</name>